<name>A0A9P5SBH9_9FUNG</name>
<organism evidence="2 3">
    <name type="scientific">Podila minutissima</name>
    <dbReference type="NCBI Taxonomy" id="64525"/>
    <lineage>
        <taxon>Eukaryota</taxon>
        <taxon>Fungi</taxon>
        <taxon>Fungi incertae sedis</taxon>
        <taxon>Mucoromycota</taxon>
        <taxon>Mortierellomycotina</taxon>
        <taxon>Mortierellomycetes</taxon>
        <taxon>Mortierellales</taxon>
        <taxon>Mortierellaceae</taxon>
        <taxon>Podila</taxon>
    </lineage>
</organism>
<evidence type="ECO:0008006" key="4">
    <source>
        <dbReference type="Google" id="ProtNLM"/>
    </source>
</evidence>
<evidence type="ECO:0000256" key="1">
    <source>
        <dbReference type="SAM" id="SignalP"/>
    </source>
</evidence>
<keyword evidence="3" id="KW-1185">Reference proteome</keyword>
<keyword evidence="1" id="KW-0732">Signal</keyword>
<evidence type="ECO:0000313" key="2">
    <source>
        <dbReference type="EMBL" id="KAF9320061.1"/>
    </source>
</evidence>
<reference evidence="2" key="1">
    <citation type="journal article" date="2020" name="Fungal Divers.">
        <title>Resolving the Mortierellaceae phylogeny through synthesis of multi-gene phylogenetics and phylogenomics.</title>
        <authorList>
            <person name="Vandepol N."/>
            <person name="Liber J."/>
            <person name="Desiro A."/>
            <person name="Na H."/>
            <person name="Kennedy M."/>
            <person name="Barry K."/>
            <person name="Grigoriev I.V."/>
            <person name="Miller A.N."/>
            <person name="O'Donnell K."/>
            <person name="Stajich J.E."/>
            <person name="Bonito G."/>
        </authorList>
    </citation>
    <scope>NUCLEOTIDE SEQUENCE</scope>
    <source>
        <strain evidence="2">NVP1</strain>
    </source>
</reference>
<dbReference type="AlphaFoldDB" id="A0A9P5SBH9"/>
<feature type="chain" id="PRO_5040144871" description="Extracellular membrane protein CFEM domain-containing protein" evidence="1">
    <location>
        <begin position="19"/>
        <end position="105"/>
    </location>
</feature>
<accession>A0A9P5SBH9</accession>
<evidence type="ECO:0000313" key="3">
    <source>
        <dbReference type="Proteomes" id="UP000696485"/>
    </source>
</evidence>
<dbReference type="Proteomes" id="UP000696485">
    <property type="component" value="Unassembled WGS sequence"/>
</dbReference>
<dbReference type="EMBL" id="JAAAUY010001719">
    <property type="protein sequence ID" value="KAF9320061.1"/>
    <property type="molecule type" value="Genomic_DNA"/>
</dbReference>
<sequence>MLAKNLTIVACLASAAMAQAVGSIFCQARYITNVATCVIGVTECNAVERFSSCVCTHTQNKPLLRQCMIALLRDPAFVGTLLASDYRALLDAEKPAAVAEAKEDL</sequence>
<comment type="caution">
    <text evidence="2">The sequence shown here is derived from an EMBL/GenBank/DDBJ whole genome shotgun (WGS) entry which is preliminary data.</text>
</comment>
<gene>
    <name evidence="2" type="ORF">BG006_002864</name>
</gene>
<proteinExistence type="predicted"/>
<protein>
    <recommendedName>
        <fullName evidence="4">Extracellular membrane protein CFEM domain-containing protein</fullName>
    </recommendedName>
</protein>
<feature type="signal peptide" evidence="1">
    <location>
        <begin position="1"/>
        <end position="18"/>
    </location>
</feature>